<evidence type="ECO:0000313" key="10">
    <source>
        <dbReference type="Proteomes" id="UP001281003"/>
    </source>
</evidence>
<feature type="transmembrane region" description="Helical" evidence="7">
    <location>
        <begin position="240"/>
        <end position="260"/>
    </location>
</feature>
<comment type="subcellular location">
    <subcellularLocation>
        <location evidence="1">Membrane</location>
        <topology evidence="1">Multi-pass membrane protein</topology>
    </subcellularLocation>
</comment>
<dbReference type="Proteomes" id="UP001281003">
    <property type="component" value="Unassembled WGS sequence"/>
</dbReference>
<evidence type="ECO:0000313" key="9">
    <source>
        <dbReference type="EMBL" id="KAK3396948.1"/>
    </source>
</evidence>
<protein>
    <recommendedName>
        <fullName evidence="8">Rhodopsin domain-containing protein</fullName>
    </recommendedName>
</protein>
<gene>
    <name evidence="9" type="ORF">B0T20DRAFT_356975</name>
</gene>
<keyword evidence="2 7" id="KW-0812">Transmembrane</keyword>
<evidence type="ECO:0000256" key="3">
    <source>
        <dbReference type="ARBA" id="ARBA00022989"/>
    </source>
</evidence>
<comment type="similarity">
    <text evidence="5">Belongs to the SAT4 family.</text>
</comment>
<evidence type="ECO:0000259" key="8">
    <source>
        <dbReference type="Pfam" id="PF20684"/>
    </source>
</evidence>
<evidence type="ECO:0000256" key="7">
    <source>
        <dbReference type="SAM" id="Phobius"/>
    </source>
</evidence>
<feature type="transmembrane region" description="Helical" evidence="7">
    <location>
        <begin position="37"/>
        <end position="58"/>
    </location>
</feature>
<evidence type="ECO:0000256" key="2">
    <source>
        <dbReference type="ARBA" id="ARBA00022692"/>
    </source>
</evidence>
<feature type="transmembrane region" description="Helical" evidence="7">
    <location>
        <begin position="119"/>
        <end position="140"/>
    </location>
</feature>
<keyword evidence="4 7" id="KW-0472">Membrane</keyword>
<dbReference type="EMBL" id="JAUTDP010000008">
    <property type="protein sequence ID" value="KAK3396948.1"/>
    <property type="molecule type" value="Genomic_DNA"/>
</dbReference>
<reference evidence="9" key="2">
    <citation type="submission" date="2023-07" db="EMBL/GenBank/DDBJ databases">
        <authorList>
            <consortium name="Lawrence Berkeley National Laboratory"/>
            <person name="Haridas S."/>
            <person name="Hensen N."/>
            <person name="Bonometti L."/>
            <person name="Westerberg I."/>
            <person name="Brannstrom I.O."/>
            <person name="Guillou S."/>
            <person name="Cros-Aarteil S."/>
            <person name="Calhoun S."/>
            <person name="Kuo A."/>
            <person name="Mondo S."/>
            <person name="Pangilinan J."/>
            <person name="Riley R."/>
            <person name="LaButti K."/>
            <person name="Andreopoulos B."/>
            <person name="Lipzen A."/>
            <person name="Chen C."/>
            <person name="Yanf M."/>
            <person name="Daum C."/>
            <person name="Ng V."/>
            <person name="Clum A."/>
            <person name="Steindorff A."/>
            <person name="Ohm R."/>
            <person name="Martin F."/>
            <person name="Silar P."/>
            <person name="Natvig D."/>
            <person name="Lalanne C."/>
            <person name="Gautier V."/>
            <person name="Ament-velasquez S.L."/>
            <person name="Kruys A."/>
            <person name="Hutchinson M.I."/>
            <person name="Powell A.J."/>
            <person name="Barry K."/>
            <person name="Miller A.N."/>
            <person name="Grigoriev I.V."/>
            <person name="Debuchy R."/>
            <person name="Gladieux P."/>
            <person name="Thoren M.H."/>
            <person name="Johannesson H."/>
        </authorList>
    </citation>
    <scope>NUCLEOTIDE SEQUENCE</scope>
    <source>
        <strain evidence="9">FGSC 1904</strain>
    </source>
</reference>
<dbReference type="Pfam" id="PF20684">
    <property type="entry name" value="Fung_rhodopsin"/>
    <property type="match status" value="1"/>
</dbReference>
<feature type="transmembrane region" description="Helical" evidence="7">
    <location>
        <begin position="208"/>
        <end position="228"/>
    </location>
</feature>
<organism evidence="9 10">
    <name type="scientific">Sordaria brevicollis</name>
    <dbReference type="NCBI Taxonomy" id="83679"/>
    <lineage>
        <taxon>Eukaryota</taxon>
        <taxon>Fungi</taxon>
        <taxon>Dikarya</taxon>
        <taxon>Ascomycota</taxon>
        <taxon>Pezizomycotina</taxon>
        <taxon>Sordariomycetes</taxon>
        <taxon>Sordariomycetidae</taxon>
        <taxon>Sordariales</taxon>
        <taxon>Sordariaceae</taxon>
        <taxon>Sordaria</taxon>
    </lineage>
</organism>
<feature type="region of interest" description="Disordered" evidence="6">
    <location>
        <begin position="306"/>
        <end position="370"/>
    </location>
</feature>
<dbReference type="InterPro" id="IPR052337">
    <property type="entry name" value="SAT4-like"/>
</dbReference>
<dbReference type="PANTHER" id="PTHR33048">
    <property type="entry name" value="PTH11-LIKE INTEGRAL MEMBRANE PROTEIN (AFU_ORTHOLOGUE AFUA_5G11245)"/>
    <property type="match status" value="1"/>
</dbReference>
<sequence>MSNMTSTDPRIARALAEGRIPEDITVAYLEENRDKSAIGAIIFVTVLTGLFVTCRIFSRVFVLNRTGLDDWLSVTGLALLIAFVVLGIKLINIGSGRHYEYIVYTLTPEEVDLSEIWDFAAHIVYTIALAVCRISGLAFYHRICGIHRGFRLAIRILTGVLVAGFLPQLFLIIFHCLPVTGLWPYDWQADAEEYECLQWGVVYSVNSAVSLFCDLLLFGIPLAMLWILDLPRKRRLQLACILLPGILVIGISIARLVLVIEGQWEMDMSWTYNPMLAVEVSEIGATLIALSIPGIKPLFDKVMRKTGHDSNSGGHSGYSTKGGTKGTSMTLRNLSMRPTHHNKLSSNSDDYTYNDTKSRNRDDDGTGSTEGIMVRVDFDLTMENGETNSQYRGSKALEA</sequence>
<dbReference type="InterPro" id="IPR049326">
    <property type="entry name" value="Rhodopsin_dom_fungi"/>
</dbReference>
<evidence type="ECO:0000256" key="4">
    <source>
        <dbReference type="ARBA" id="ARBA00023136"/>
    </source>
</evidence>
<name>A0AAE0PBR0_SORBR</name>
<dbReference type="AlphaFoldDB" id="A0AAE0PBR0"/>
<evidence type="ECO:0000256" key="6">
    <source>
        <dbReference type="SAM" id="MobiDB-lite"/>
    </source>
</evidence>
<comment type="caution">
    <text evidence="9">The sequence shown here is derived from an EMBL/GenBank/DDBJ whole genome shotgun (WGS) entry which is preliminary data.</text>
</comment>
<accession>A0AAE0PBR0</accession>
<feature type="compositionally biased region" description="Polar residues" evidence="6">
    <location>
        <begin position="344"/>
        <end position="355"/>
    </location>
</feature>
<evidence type="ECO:0000256" key="1">
    <source>
        <dbReference type="ARBA" id="ARBA00004141"/>
    </source>
</evidence>
<dbReference type="PANTHER" id="PTHR33048:SF47">
    <property type="entry name" value="INTEGRAL MEMBRANE PROTEIN-RELATED"/>
    <property type="match status" value="1"/>
</dbReference>
<feature type="transmembrane region" description="Helical" evidence="7">
    <location>
        <begin position="152"/>
        <end position="174"/>
    </location>
</feature>
<dbReference type="GO" id="GO:0016020">
    <property type="term" value="C:membrane"/>
    <property type="evidence" value="ECO:0007669"/>
    <property type="project" value="UniProtKB-SubCell"/>
</dbReference>
<proteinExistence type="inferred from homology"/>
<evidence type="ECO:0000256" key="5">
    <source>
        <dbReference type="ARBA" id="ARBA00038359"/>
    </source>
</evidence>
<feature type="domain" description="Rhodopsin" evidence="8">
    <location>
        <begin position="55"/>
        <end position="300"/>
    </location>
</feature>
<keyword evidence="3 7" id="KW-1133">Transmembrane helix</keyword>
<feature type="compositionally biased region" description="Low complexity" evidence="6">
    <location>
        <begin position="317"/>
        <end position="330"/>
    </location>
</feature>
<reference evidence="9" key="1">
    <citation type="journal article" date="2023" name="Mol. Phylogenet. Evol.">
        <title>Genome-scale phylogeny and comparative genomics of the fungal order Sordariales.</title>
        <authorList>
            <person name="Hensen N."/>
            <person name="Bonometti L."/>
            <person name="Westerberg I."/>
            <person name="Brannstrom I.O."/>
            <person name="Guillou S."/>
            <person name="Cros-Aarteil S."/>
            <person name="Calhoun S."/>
            <person name="Haridas S."/>
            <person name="Kuo A."/>
            <person name="Mondo S."/>
            <person name="Pangilinan J."/>
            <person name="Riley R."/>
            <person name="LaButti K."/>
            <person name="Andreopoulos B."/>
            <person name="Lipzen A."/>
            <person name="Chen C."/>
            <person name="Yan M."/>
            <person name="Daum C."/>
            <person name="Ng V."/>
            <person name="Clum A."/>
            <person name="Steindorff A."/>
            <person name="Ohm R.A."/>
            <person name="Martin F."/>
            <person name="Silar P."/>
            <person name="Natvig D.O."/>
            <person name="Lalanne C."/>
            <person name="Gautier V."/>
            <person name="Ament-Velasquez S.L."/>
            <person name="Kruys A."/>
            <person name="Hutchinson M.I."/>
            <person name="Powell A.J."/>
            <person name="Barry K."/>
            <person name="Miller A.N."/>
            <person name="Grigoriev I.V."/>
            <person name="Debuchy R."/>
            <person name="Gladieux P."/>
            <person name="Hiltunen Thoren M."/>
            <person name="Johannesson H."/>
        </authorList>
    </citation>
    <scope>NUCLEOTIDE SEQUENCE</scope>
    <source>
        <strain evidence="9">FGSC 1904</strain>
    </source>
</reference>
<keyword evidence="10" id="KW-1185">Reference proteome</keyword>
<feature type="transmembrane region" description="Helical" evidence="7">
    <location>
        <begin position="70"/>
        <end position="91"/>
    </location>
</feature>